<reference evidence="2" key="1">
    <citation type="submission" date="2020-03" db="EMBL/GenBank/DDBJ databases">
        <title>The deep terrestrial virosphere.</title>
        <authorList>
            <person name="Holmfeldt K."/>
            <person name="Nilsson E."/>
            <person name="Simone D."/>
            <person name="Lopez-Fernandez M."/>
            <person name="Wu X."/>
            <person name="de Brujin I."/>
            <person name="Lundin D."/>
            <person name="Andersson A."/>
            <person name="Bertilsson S."/>
            <person name="Dopson M."/>
        </authorList>
    </citation>
    <scope>NUCLEOTIDE SEQUENCE</scope>
    <source>
        <strain evidence="3">MM415A00784</strain>
        <strain evidence="2">MM415B01056</strain>
        <strain evidence="4">TM448B04534</strain>
    </source>
</reference>
<evidence type="ECO:0000313" key="2">
    <source>
        <dbReference type="EMBL" id="QJA60783.1"/>
    </source>
</evidence>
<evidence type="ECO:0000256" key="1">
    <source>
        <dbReference type="SAM" id="Phobius"/>
    </source>
</evidence>
<sequence>MNKSITRRILAIMFGLCGAGSLTYLAIQGNTEAQTALVAIVSLITGFYFGVQK</sequence>
<dbReference type="EMBL" id="MT145088">
    <property type="protein sequence ID" value="QJI03440.1"/>
    <property type="molecule type" value="Genomic_DNA"/>
</dbReference>
<evidence type="ECO:0000313" key="4">
    <source>
        <dbReference type="EMBL" id="QJI03440.1"/>
    </source>
</evidence>
<organism evidence="2">
    <name type="scientific">viral metagenome</name>
    <dbReference type="NCBI Taxonomy" id="1070528"/>
    <lineage>
        <taxon>unclassified sequences</taxon>
        <taxon>metagenomes</taxon>
        <taxon>organismal metagenomes</taxon>
    </lineage>
</organism>
<dbReference type="EMBL" id="MT142405">
    <property type="protein sequence ID" value="QJA80076.1"/>
    <property type="molecule type" value="Genomic_DNA"/>
</dbReference>
<dbReference type="EMBL" id="MT141420">
    <property type="protein sequence ID" value="QJA60783.1"/>
    <property type="molecule type" value="Genomic_DNA"/>
</dbReference>
<evidence type="ECO:0000313" key="3">
    <source>
        <dbReference type="EMBL" id="QJA80076.1"/>
    </source>
</evidence>
<gene>
    <name evidence="3" type="ORF">MM415A00784_0022</name>
    <name evidence="2" type="ORF">MM415B01056_0027</name>
    <name evidence="4" type="ORF">TM448B04534_0006</name>
</gene>
<keyword evidence="1" id="KW-0812">Transmembrane</keyword>
<proteinExistence type="predicted"/>
<feature type="transmembrane region" description="Helical" evidence="1">
    <location>
        <begin position="9"/>
        <end position="27"/>
    </location>
</feature>
<protein>
    <submittedName>
        <fullName evidence="2">Uncharacterized protein</fullName>
    </submittedName>
</protein>
<keyword evidence="1" id="KW-1133">Transmembrane helix</keyword>
<feature type="transmembrane region" description="Helical" evidence="1">
    <location>
        <begin position="33"/>
        <end position="51"/>
    </location>
</feature>
<accession>A0A6M3ITF9</accession>
<dbReference type="AlphaFoldDB" id="A0A6M3ITF9"/>
<name>A0A6M3ITF9_9ZZZZ</name>
<keyword evidence="1" id="KW-0472">Membrane</keyword>